<feature type="domain" description="ABC transporter" evidence="1">
    <location>
        <begin position="1"/>
        <end position="83"/>
    </location>
</feature>
<dbReference type="Proteomes" id="UP001500390">
    <property type="component" value="Unassembled WGS sequence"/>
</dbReference>
<sequence length="153" mass="15829">MVFQYGTLVPELTGEENVAMPPLLSGRPRRDAIAQARALLAQLGVDHVAMSTAAQMSGGERQRVALARALVTRPRAVLADEPTGALDSVASDLVATELVAAARDAGAAVVLVTHDARVAAHADREVHLWDGRVDGVVAADAVDAPTHDGVVTA</sequence>
<dbReference type="PANTHER" id="PTHR24220">
    <property type="entry name" value="IMPORT ATP-BINDING PROTEIN"/>
    <property type="match status" value="1"/>
</dbReference>
<dbReference type="InterPro" id="IPR027417">
    <property type="entry name" value="P-loop_NTPase"/>
</dbReference>
<dbReference type="PANTHER" id="PTHR24220:SF685">
    <property type="entry name" value="ABC TRANSPORTER RELATED"/>
    <property type="match status" value="1"/>
</dbReference>
<evidence type="ECO:0000313" key="2">
    <source>
        <dbReference type="EMBL" id="GAA4390104.1"/>
    </source>
</evidence>
<keyword evidence="3" id="KW-1185">Reference proteome</keyword>
<accession>A0ABP8JGD3</accession>
<dbReference type="Pfam" id="PF00005">
    <property type="entry name" value="ABC_tran"/>
    <property type="match status" value="1"/>
</dbReference>
<reference evidence="3" key="1">
    <citation type="journal article" date="2019" name="Int. J. Syst. Evol. Microbiol.">
        <title>The Global Catalogue of Microorganisms (GCM) 10K type strain sequencing project: providing services to taxonomists for standard genome sequencing and annotation.</title>
        <authorList>
            <consortium name="The Broad Institute Genomics Platform"/>
            <consortium name="The Broad Institute Genome Sequencing Center for Infectious Disease"/>
            <person name="Wu L."/>
            <person name="Ma J."/>
        </authorList>
    </citation>
    <scope>NUCLEOTIDE SEQUENCE [LARGE SCALE GENOMIC DNA]</scope>
    <source>
        <strain evidence="3">JCM 17738</strain>
    </source>
</reference>
<proteinExistence type="predicted"/>
<organism evidence="2 3">
    <name type="scientific">Ornithinibacter aureus</name>
    <dbReference type="NCBI Taxonomy" id="622664"/>
    <lineage>
        <taxon>Bacteria</taxon>
        <taxon>Bacillati</taxon>
        <taxon>Actinomycetota</taxon>
        <taxon>Actinomycetes</taxon>
        <taxon>Micrococcales</taxon>
        <taxon>Intrasporangiaceae</taxon>
        <taxon>Ornithinibacter</taxon>
    </lineage>
</organism>
<dbReference type="EMBL" id="BAABFX010000011">
    <property type="protein sequence ID" value="GAA4390104.1"/>
    <property type="molecule type" value="Genomic_DNA"/>
</dbReference>
<gene>
    <name evidence="2" type="ORF">GCM10023153_06950</name>
</gene>
<name>A0ABP8JGD3_9MICO</name>
<protein>
    <recommendedName>
        <fullName evidence="1">ABC transporter domain-containing protein</fullName>
    </recommendedName>
</protein>
<dbReference type="InterPro" id="IPR003439">
    <property type="entry name" value="ABC_transporter-like_ATP-bd"/>
</dbReference>
<evidence type="ECO:0000313" key="3">
    <source>
        <dbReference type="Proteomes" id="UP001500390"/>
    </source>
</evidence>
<dbReference type="InterPro" id="IPR015854">
    <property type="entry name" value="ABC_transpr_LolD-like"/>
</dbReference>
<dbReference type="SUPFAM" id="SSF52540">
    <property type="entry name" value="P-loop containing nucleoside triphosphate hydrolases"/>
    <property type="match status" value="1"/>
</dbReference>
<evidence type="ECO:0000259" key="1">
    <source>
        <dbReference type="Pfam" id="PF00005"/>
    </source>
</evidence>
<dbReference type="Gene3D" id="3.40.50.300">
    <property type="entry name" value="P-loop containing nucleotide triphosphate hydrolases"/>
    <property type="match status" value="1"/>
</dbReference>
<comment type="caution">
    <text evidence="2">The sequence shown here is derived from an EMBL/GenBank/DDBJ whole genome shotgun (WGS) entry which is preliminary data.</text>
</comment>